<proteinExistence type="predicted"/>
<evidence type="ECO:0000313" key="1">
    <source>
        <dbReference type="EMBL" id="ABD51475.1"/>
    </source>
</evidence>
<dbReference type="EMBL" id="AH015635">
    <property type="protein sequence ID" value="ABD51475.1"/>
    <property type="molecule type" value="Genomic_DNA"/>
</dbReference>
<organism evidence="1">
    <name type="scientific">Squirrelpox virus</name>
    <dbReference type="NCBI Taxonomy" id="240426"/>
    <lineage>
        <taxon>Viruses</taxon>
        <taxon>Varidnaviria</taxon>
        <taxon>Bamfordvirae</taxon>
        <taxon>Nucleocytoviricota</taxon>
        <taxon>Pokkesviricetes</taxon>
        <taxon>Chitovirales</taxon>
        <taxon>Poxviridae</taxon>
        <taxon>Chordopoxvirinae</taxon>
        <taxon>Sciuripoxvirus</taxon>
        <taxon>Sciuripoxvirus squirrelpox</taxon>
    </lineage>
</organism>
<protein>
    <submittedName>
        <fullName evidence="1">C2R</fullName>
    </submittedName>
    <submittedName>
        <fullName evidence="2">Conserved hypothetical pox protein</fullName>
    </submittedName>
</protein>
<accession>Q1HTR1</accession>
<keyword evidence="3" id="KW-1185">Reference proteome</keyword>
<reference evidence="2 3" key="3">
    <citation type="submission" date="2013-10" db="EMBL/GenBank/DDBJ databases">
        <title>The genome of epidemic Squirrel Poxvirus reveals novel virulence genes.</title>
        <authorList>
            <person name="Darby A.C."/>
            <person name="McInnes C.J."/>
            <person name="Kjaer K.H."/>
            <person name="Wood A.R."/>
            <person name="Hughes M."/>
            <person name="Martensen P.M."/>
            <person name="Radford A.D."/>
            <person name="Hall N."/>
            <person name="Chantrey J."/>
        </authorList>
    </citation>
    <scope>NUCLEOTIDE SEQUENCE [LARGE SCALE GENOMIC DNA]</scope>
    <source>
        <strain evidence="2">Red squirrel UK</strain>
    </source>
</reference>
<dbReference type="GeneID" id="18158336"/>
<reference evidence="1" key="1">
    <citation type="journal article" date="2006" name="J. Gen. Virol.">
        <title>Genomic characterization of a novel poxvirus contributing to the decline of the red squirrel (Sciurus vulgaris) in the UK.</title>
        <authorList>
            <person name="McInnes C.J."/>
            <person name="Wood A.R."/>
            <person name="Thomas K."/>
            <person name="Sainsbury A.W."/>
            <person name="Gurnell J."/>
            <person name="Dein F.J."/>
            <person name="Nettleton P.F."/>
        </authorList>
    </citation>
    <scope>NUCLEOTIDE SEQUENCE</scope>
    <source>
        <strain evidence="1">1296/99</strain>
    </source>
</reference>
<dbReference type="Proteomes" id="UP000144311">
    <property type="component" value="Segment"/>
</dbReference>
<evidence type="ECO:0000313" key="2">
    <source>
        <dbReference type="EMBL" id="CCD83307.1"/>
    </source>
</evidence>
<dbReference type="InterPro" id="IPR009247">
    <property type="entry name" value="Chordopox_A35R"/>
</dbReference>
<dbReference type="Pfam" id="PF05989">
    <property type="entry name" value="Chordopox_A35R"/>
    <property type="match status" value="1"/>
</dbReference>
<dbReference type="EMBL" id="HE601899">
    <property type="protein sequence ID" value="CCD83307.1"/>
    <property type="molecule type" value="Genomic_DNA"/>
</dbReference>
<name>Q1HTR1_9POXV</name>
<dbReference type="OrthoDB" id="10758at10239"/>
<reference evidence="2 3" key="2">
    <citation type="submission" date="2011-10" db="EMBL/GenBank/DDBJ databases">
        <authorList>
            <person name="Darby A."/>
        </authorList>
    </citation>
    <scope>NUCLEOTIDE SEQUENCE [LARGE SCALE GENOMIC DNA]</scope>
    <source>
        <strain evidence="2">Red squirrel UK</strain>
    </source>
</reference>
<sequence>MDTTYLLTPLGIICQRDDLFSLEMQKDLGLSEPVARIGPFAMCTLSLNPLSLDQLTLAAIGDCYVAAHGCVMHCSTASRLRQPVTRILAAFRAGRRVLICCDYAGTVRLKDRGAGGFRLERLADVPAGSVRVLETFAGTHESNIVLEPSAEFVERLKKSCHLCLTDGEGWVIVDSRS</sequence>
<evidence type="ECO:0000313" key="3">
    <source>
        <dbReference type="Proteomes" id="UP000144311"/>
    </source>
</evidence>
<gene>
    <name evidence="1" type="primary">C2R</name>
    <name evidence="2" type="synonym">A35R</name>
    <name evidence="2" type="ORF">SQPV_1240</name>
</gene>
<dbReference type="KEGG" id="vg:18158336"/>
<dbReference type="RefSeq" id="YP_008658549.1">
    <property type="nucleotide sequence ID" value="NC_022563.1"/>
</dbReference>